<evidence type="ECO:0000256" key="2">
    <source>
        <dbReference type="SAM" id="SignalP"/>
    </source>
</evidence>
<dbReference type="SUPFAM" id="SSF56925">
    <property type="entry name" value="OMPA-like"/>
    <property type="match status" value="1"/>
</dbReference>
<dbReference type="Pfam" id="PF03922">
    <property type="entry name" value="OmpW"/>
    <property type="match status" value="1"/>
</dbReference>
<comment type="subcellular location">
    <subcellularLocation>
        <location evidence="1">Cell outer membrane</location>
    </subcellularLocation>
</comment>
<dbReference type="Gene3D" id="2.40.160.20">
    <property type="match status" value="1"/>
</dbReference>
<dbReference type="GO" id="GO:0009279">
    <property type="term" value="C:cell outer membrane"/>
    <property type="evidence" value="ECO:0007669"/>
    <property type="project" value="UniProtKB-SubCell"/>
</dbReference>
<dbReference type="GO" id="GO:0055085">
    <property type="term" value="P:transmembrane transport"/>
    <property type="evidence" value="ECO:0007669"/>
    <property type="project" value="TreeGrafter"/>
</dbReference>
<dbReference type="RefSeq" id="WP_114563403.1">
    <property type="nucleotide sequence ID" value="NZ_CP031124.1"/>
</dbReference>
<accession>A0A345DD76</accession>
<organism evidence="3 4">
    <name type="scientific">Ephemeroptericola cinctiostellae</name>
    <dbReference type="NCBI Taxonomy" id="2268024"/>
    <lineage>
        <taxon>Bacteria</taxon>
        <taxon>Pseudomonadati</taxon>
        <taxon>Pseudomonadota</taxon>
        <taxon>Betaproteobacteria</taxon>
        <taxon>Burkholderiales</taxon>
        <taxon>Burkholderiaceae</taxon>
        <taxon>Ephemeroptericola</taxon>
    </lineage>
</organism>
<dbReference type="PANTHER" id="PTHR36920:SF1">
    <property type="entry name" value="OUTER MEMBRANE PROTEIN W"/>
    <property type="match status" value="1"/>
</dbReference>
<feature type="chain" id="PRO_5016757014" evidence="2">
    <location>
        <begin position="22"/>
        <end position="202"/>
    </location>
</feature>
<feature type="signal peptide" evidence="2">
    <location>
        <begin position="1"/>
        <end position="21"/>
    </location>
</feature>
<protein>
    <submittedName>
        <fullName evidence="3">Outer membrane protein W</fullName>
    </submittedName>
</protein>
<evidence type="ECO:0000256" key="1">
    <source>
        <dbReference type="ARBA" id="ARBA00004442"/>
    </source>
</evidence>
<proteinExistence type="predicted"/>
<evidence type="ECO:0000313" key="4">
    <source>
        <dbReference type="Proteomes" id="UP000252182"/>
    </source>
</evidence>
<dbReference type="KEGG" id="hyf:DTO96_102061"/>
<dbReference type="InterPro" id="IPR005618">
    <property type="entry name" value="OMPW"/>
</dbReference>
<dbReference type="EMBL" id="CP031124">
    <property type="protein sequence ID" value="AXF86314.1"/>
    <property type="molecule type" value="Genomic_DNA"/>
</dbReference>
<sequence length="202" mass="21390">MKKVLLAGLSVLSVLSSSAMANQGDLIVRARAIAVSPDVSSTSVLSSIHSDLSTQVVPELDFTYMVTKNIGTELILGTSRHSLSSDLGHLGKVSVLPPTLTVQYHFAPDAQIRPYVGAGVNYSRFYNNDLNVGGSAVSIKKNSFGLAAQVGADIMVTDKYFINADVKYISIRTKASLGGTALGTLKVNPWVFGIGIGRKFAL</sequence>
<name>A0A345DD76_9BURK</name>
<reference evidence="4" key="1">
    <citation type="submission" date="2018-07" db="EMBL/GenBank/DDBJ databases">
        <authorList>
            <person name="Kim H."/>
        </authorList>
    </citation>
    <scope>NUCLEOTIDE SEQUENCE [LARGE SCALE GENOMIC DNA]</scope>
    <source>
        <strain evidence="4">F02</strain>
    </source>
</reference>
<keyword evidence="4" id="KW-1185">Reference proteome</keyword>
<dbReference type="Proteomes" id="UP000252182">
    <property type="component" value="Chromosome"/>
</dbReference>
<dbReference type="InterPro" id="IPR011250">
    <property type="entry name" value="OMP/PagP_B-barrel"/>
</dbReference>
<gene>
    <name evidence="3" type="primary">ompW</name>
    <name evidence="3" type="ORF">DTO96_102061</name>
</gene>
<dbReference type="OrthoDB" id="9807574at2"/>
<dbReference type="AlphaFoldDB" id="A0A345DD76"/>
<dbReference type="PANTHER" id="PTHR36920">
    <property type="match status" value="1"/>
</dbReference>
<evidence type="ECO:0000313" key="3">
    <source>
        <dbReference type="EMBL" id="AXF86314.1"/>
    </source>
</evidence>
<keyword evidence="2" id="KW-0732">Signal</keyword>